<reference evidence="3" key="2">
    <citation type="journal article" date="2007" name="Science">
        <title>Draft genome sequence of the sexually transmitted pathogen Trichomonas vaginalis.</title>
        <authorList>
            <person name="Carlton J.M."/>
            <person name="Hirt R.P."/>
            <person name="Silva J.C."/>
            <person name="Delcher A.L."/>
            <person name="Schatz M."/>
            <person name="Zhao Q."/>
            <person name="Wortman J.R."/>
            <person name="Bidwell S.L."/>
            <person name="Alsmark U.C.M."/>
            <person name="Besteiro S."/>
            <person name="Sicheritz-Ponten T."/>
            <person name="Noel C.J."/>
            <person name="Dacks J.B."/>
            <person name="Foster P.G."/>
            <person name="Simillion C."/>
            <person name="Van de Peer Y."/>
            <person name="Miranda-Saavedra D."/>
            <person name="Barton G.J."/>
            <person name="Westrop G.D."/>
            <person name="Mueller S."/>
            <person name="Dessi D."/>
            <person name="Fiori P.L."/>
            <person name="Ren Q."/>
            <person name="Paulsen I."/>
            <person name="Zhang H."/>
            <person name="Bastida-Corcuera F.D."/>
            <person name="Simoes-Barbosa A."/>
            <person name="Brown M.T."/>
            <person name="Hayes R.D."/>
            <person name="Mukherjee M."/>
            <person name="Okumura C.Y."/>
            <person name="Schneider R."/>
            <person name="Smith A.J."/>
            <person name="Vanacova S."/>
            <person name="Villalvazo M."/>
            <person name="Haas B.J."/>
            <person name="Pertea M."/>
            <person name="Feldblyum T.V."/>
            <person name="Utterback T.R."/>
            <person name="Shu C.L."/>
            <person name="Osoegawa K."/>
            <person name="de Jong P.J."/>
            <person name="Hrdy I."/>
            <person name="Horvathova L."/>
            <person name="Zubacova Z."/>
            <person name="Dolezal P."/>
            <person name="Malik S.B."/>
            <person name="Logsdon J.M. Jr."/>
            <person name="Henze K."/>
            <person name="Gupta A."/>
            <person name="Wang C.C."/>
            <person name="Dunne R.L."/>
            <person name="Upcroft J.A."/>
            <person name="Upcroft P."/>
            <person name="White O."/>
            <person name="Salzberg S.L."/>
            <person name="Tang P."/>
            <person name="Chiu C.-H."/>
            <person name="Lee Y.-S."/>
            <person name="Embley T.M."/>
            <person name="Coombs G.H."/>
            <person name="Mottram J.C."/>
            <person name="Tachezy J."/>
            <person name="Fraser-Liggett C.M."/>
            <person name="Johnson P.J."/>
        </authorList>
    </citation>
    <scope>NUCLEOTIDE SEQUENCE [LARGE SCALE GENOMIC DNA]</scope>
    <source>
        <strain evidence="3">G3</strain>
    </source>
</reference>
<evidence type="ECO:0000313" key="3">
    <source>
        <dbReference type="EMBL" id="EAY04904.1"/>
    </source>
</evidence>
<reference evidence="3" key="1">
    <citation type="submission" date="2006-10" db="EMBL/GenBank/DDBJ databases">
        <authorList>
            <person name="Amadeo P."/>
            <person name="Zhao Q."/>
            <person name="Wortman J."/>
            <person name="Fraser-Liggett C."/>
            <person name="Carlton J."/>
        </authorList>
    </citation>
    <scope>NUCLEOTIDE SEQUENCE</scope>
    <source>
        <strain evidence="3">G3</strain>
    </source>
</reference>
<dbReference type="InParanoid" id="A2ER14"/>
<gene>
    <name evidence="3" type="ORF">TVAG_016760</name>
</gene>
<sequence length="336" mass="39024">MSTINRPVTALIYPRGTCKAQTFYFRGDDIHKEPEFLDNKFRSAKIQYDRAKTELDEEKQQYEKVQAELAKREGYTVTLASALGDESNQTEENAKLRTQITKLQDEIEKFDNAISEAKDQQHPGLLAQLQKERTFYNAEIEDLRISIFTGIDNIRNDKEQIAKIVTSKEYTDASMVKSDRMAFQKFYSQLRTKMDKQFAEFSAKQAESAKQRQIRVKLPPSIDPLCTQRNNAILEKEEVIRNKEFAELRKKLTAQVLLDQLETMNQTIIALGGEPVDIEEIREKYGAQPQQQQEEEAKEQQSTKQRQIRSPTRTSARNWKDIPKPRSRTAYSTTRK</sequence>
<feature type="coiled-coil region" evidence="1">
    <location>
        <begin position="41"/>
        <end position="146"/>
    </location>
</feature>
<evidence type="ECO:0000256" key="2">
    <source>
        <dbReference type="SAM" id="MobiDB-lite"/>
    </source>
</evidence>
<dbReference type="VEuPathDB" id="TrichDB:TVAG_016760"/>
<dbReference type="EMBL" id="DS113462">
    <property type="protein sequence ID" value="EAY04904.1"/>
    <property type="molecule type" value="Genomic_DNA"/>
</dbReference>
<dbReference type="RefSeq" id="XP_001317127.1">
    <property type="nucleotide sequence ID" value="XM_001317092.1"/>
</dbReference>
<feature type="compositionally biased region" description="Polar residues" evidence="2">
    <location>
        <begin position="302"/>
        <end position="317"/>
    </location>
</feature>
<dbReference type="Gene3D" id="1.10.287.1490">
    <property type="match status" value="1"/>
</dbReference>
<keyword evidence="4" id="KW-1185">Reference proteome</keyword>
<evidence type="ECO:0000313" key="4">
    <source>
        <dbReference type="Proteomes" id="UP000001542"/>
    </source>
</evidence>
<evidence type="ECO:0000256" key="1">
    <source>
        <dbReference type="SAM" id="Coils"/>
    </source>
</evidence>
<accession>A2ER14</accession>
<dbReference type="VEuPathDB" id="TrichDB:TVAGG3_0535240"/>
<proteinExistence type="predicted"/>
<protein>
    <submittedName>
        <fullName evidence="3">Uncharacterized protein</fullName>
    </submittedName>
</protein>
<name>A2ER14_TRIV3</name>
<dbReference type="OrthoDB" id="10558111at2759"/>
<dbReference type="Proteomes" id="UP000001542">
    <property type="component" value="Unassembled WGS sequence"/>
</dbReference>
<keyword evidence="1" id="KW-0175">Coiled coil</keyword>
<feature type="region of interest" description="Disordered" evidence="2">
    <location>
        <begin position="284"/>
        <end position="336"/>
    </location>
</feature>
<dbReference type="SMR" id="A2ER14"/>
<dbReference type="KEGG" id="tva:4762769"/>
<organism evidence="3 4">
    <name type="scientific">Trichomonas vaginalis (strain ATCC PRA-98 / G3)</name>
    <dbReference type="NCBI Taxonomy" id="412133"/>
    <lineage>
        <taxon>Eukaryota</taxon>
        <taxon>Metamonada</taxon>
        <taxon>Parabasalia</taxon>
        <taxon>Trichomonadida</taxon>
        <taxon>Trichomonadidae</taxon>
        <taxon>Trichomonas</taxon>
    </lineage>
</organism>
<dbReference type="AlphaFoldDB" id="A2ER14"/>